<dbReference type="EMBL" id="CAJNOJ010000114">
    <property type="protein sequence ID" value="CAF1141577.1"/>
    <property type="molecule type" value="Genomic_DNA"/>
</dbReference>
<dbReference type="Proteomes" id="UP000663852">
    <property type="component" value="Unassembled WGS sequence"/>
</dbReference>
<dbReference type="InterPro" id="IPR036282">
    <property type="entry name" value="Glutathione-S-Trfase_C_sf"/>
</dbReference>
<dbReference type="Gene3D" id="3.40.30.10">
    <property type="entry name" value="Glutaredoxin"/>
    <property type="match status" value="1"/>
</dbReference>
<comment type="caution">
    <text evidence="8">The sequence shown here is derived from an EMBL/GenBank/DDBJ whole genome shotgun (WGS) entry which is preliminary data.</text>
</comment>
<dbReference type="InterPro" id="IPR004045">
    <property type="entry name" value="Glutathione_S-Trfase_N"/>
</dbReference>
<dbReference type="GO" id="GO:0004364">
    <property type="term" value="F:glutathione transferase activity"/>
    <property type="evidence" value="ECO:0007669"/>
    <property type="project" value="UniProtKB-EC"/>
</dbReference>
<dbReference type="PROSITE" id="PS50404">
    <property type="entry name" value="GST_NTER"/>
    <property type="match status" value="1"/>
</dbReference>
<dbReference type="InterPro" id="IPR010987">
    <property type="entry name" value="Glutathione-S-Trfase_C-like"/>
</dbReference>
<evidence type="ECO:0000256" key="4">
    <source>
        <dbReference type="ARBA" id="ARBA00049616"/>
    </source>
</evidence>
<evidence type="ECO:0000256" key="1">
    <source>
        <dbReference type="ARBA" id="ARBA00012452"/>
    </source>
</evidence>
<dbReference type="SUPFAM" id="SSF52833">
    <property type="entry name" value="Thioredoxin-like"/>
    <property type="match status" value="1"/>
</dbReference>
<reference evidence="8" key="1">
    <citation type="submission" date="2021-02" db="EMBL/GenBank/DDBJ databases">
        <authorList>
            <person name="Nowell W R."/>
        </authorList>
    </citation>
    <scope>NUCLEOTIDE SEQUENCE</scope>
</reference>
<dbReference type="AlphaFoldDB" id="A0A815PDJ8"/>
<gene>
    <name evidence="7" type="ORF">EDS130_LOCUS22122</name>
    <name evidence="8" type="ORF">XAT740_LOCUS36678</name>
</gene>
<dbReference type="FunFam" id="1.20.1050.10:FF:000030">
    <property type="entry name" value="Glutathione S-transferase S1"/>
    <property type="match status" value="1"/>
</dbReference>
<dbReference type="PROSITE" id="PS50405">
    <property type="entry name" value="GST_CTER"/>
    <property type="match status" value="1"/>
</dbReference>
<dbReference type="PANTHER" id="PTHR11571:SF224">
    <property type="entry name" value="HEMATOPOIETIC PROSTAGLANDIN D SYNTHASE"/>
    <property type="match status" value="1"/>
</dbReference>
<evidence type="ECO:0000313" key="8">
    <source>
        <dbReference type="EMBL" id="CAF1447535.1"/>
    </source>
</evidence>
<accession>A0A815PDJ8</accession>
<comment type="catalytic activity">
    <reaction evidence="3">
        <text>RX + glutathione = an S-substituted glutathione + a halide anion + H(+)</text>
        <dbReference type="Rhea" id="RHEA:16437"/>
        <dbReference type="ChEBI" id="CHEBI:15378"/>
        <dbReference type="ChEBI" id="CHEBI:16042"/>
        <dbReference type="ChEBI" id="CHEBI:17792"/>
        <dbReference type="ChEBI" id="CHEBI:57925"/>
        <dbReference type="ChEBI" id="CHEBI:90779"/>
        <dbReference type="EC" id="2.5.1.18"/>
    </reaction>
</comment>
<comment type="function">
    <text evidence="4">S-crystallins are structural components of squids and octopi eye lens. Contains relatively little if any GST activity.</text>
</comment>
<dbReference type="OrthoDB" id="414243at2759"/>
<dbReference type="InterPro" id="IPR036249">
    <property type="entry name" value="Thioredoxin-like_sf"/>
</dbReference>
<dbReference type="SFLD" id="SFLDG01205">
    <property type="entry name" value="AMPS.1"/>
    <property type="match status" value="1"/>
</dbReference>
<feature type="domain" description="GST N-terminal" evidence="5">
    <location>
        <begin position="2"/>
        <end position="79"/>
    </location>
</feature>
<dbReference type="CDD" id="cd03039">
    <property type="entry name" value="GST_N_Sigma_like"/>
    <property type="match status" value="1"/>
</dbReference>
<dbReference type="EC" id="2.5.1.18" evidence="1"/>
<dbReference type="InterPro" id="IPR050213">
    <property type="entry name" value="GST_superfamily"/>
</dbReference>
<keyword evidence="2" id="KW-0808">Transferase</keyword>
<feature type="domain" description="GST C-terminal" evidence="6">
    <location>
        <begin position="81"/>
        <end position="205"/>
    </location>
</feature>
<evidence type="ECO:0000313" key="9">
    <source>
        <dbReference type="Proteomes" id="UP000663828"/>
    </source>
</evidence>
<dbReference type="InterPro" id="IPR040079">
    <property type="entry name" value="Glutathione_S-Trfase"/>
</dbReference>
<evidence type="ECO:0000256" key="3">
    <source>
        <dbReference type="ARBA" id="ARBA00047960"/>
    </source>
</evidence>
<proteinExistence type="predicted"/>
<dbReference type="Gene3D" id="1.20.1050.10">
    <property type="match status" value="1"/>
</dbReference>
<organism evidence="8 9">
    <name type="scientific">Adineta ricciae</name>
    <name type="common">Rotifer</name>
    <dbReference type="NCBI Taxonomy" id="249248"/>
    <lineage>
        <taxon>Eukaryota</taxon>
        <taxon>Metazoa</taxon>
        <taxon>Spiralia</taxon>
        <taxon>Gnathifera</taxon>
        <taxon>Rotifera</taxon>
        <taxon>Eurotatoria</taxon>
        <taxon>Bdelloidea</taxon>
        <taxon>Adinetida</taxon>
        <taxon>Adinetidae</taxon>
        <taxon>Adineta</taxon>
    </lineage>
</organism>
<evidence type="ECO:0000259" key="5">
    <source>
        <dbReference type="PROSITE" id="PS50404"/>
    </source>
</evidence>
<keyword evidence="9" id="KW-1185">Reference proteome</keyword>
<protein>
    <recommendedName>
        <fullName evidence="1">glutathione transferase</fullName>
        <ecNumber evidence="1">2.5.1.18</ecNumber>
    </recommendedName>
</protein>
<dbReference type="SFLD" id="SFLDG00363">
    <property type="entry name" value="AMPS_(cytGST):_Alpha-__Mu-__Pi"/>
    <property type="match status" value="1"/>
</dbReference>
<dbReference type="Pfam" id="PF14497">
    <property type="entry name" value="GST_C_3"/>
    <property type="match status" value="1"/>
</dbReference>
<evidence type="ECO:0000259" key="6">
    <source>
        <dbReference type="PROSITE" id="PS50405"/>
    </source>
</evidence>
<dbReference type="GO" id="GO:0006749">
    <property type="term" value="P:glutathione metabolic process"/>
    <property type="evidence" value="ECO:0007669"/>
    <property type="project" value="TreeGrafter"/>
</dbReference>
<dbReference type="Proteomes" id="UP000663828">
    <property type="component" value="Unassembled WGS sequence"/>
</dbReference>
<sequence length="205" mass="23554">MASYKLYYFNVRGRAEVSRLLFAAAGQRFEDIRIEQSTWPAYKSQMPLGQMPVLEFNGTQLVQSITIARFLARQFRLGGKDGFELAKVEAVVDTVSDLVSAITPIRREQDERKKHDMLQKFLSEQLSKHLQDLEILGRLYGQGGPYFVGNSLTLADLAFYDAGQSLLEMDRTALNNHPWLKQNRSEVERHPRIAEYLRNRPITAF</sequence>
<dbReference type="SUPFAM" id="SSF47616">
    <property type="entry name" value="GST C-terminal domain-like"/>
    <property type="match status" value="1"/>
</dbReference>
<dbReference type="EMBL" id="CAJNOR010003786">
    <property type="protein sequence ID" value="CAF1447535.1"/>
    <property type="molecule type" value="Genomic_DNA"/>
</dbReference>
<dbReference type="PANTHER" id="PTHR11571">
    <property type="entry name" value="GLUTATHIONE S-TRANSFERASE"/>
    <property type="match status" value="1"/>
</dbReference>
<dbReference type="FunFam" id="3.40.30.10:FF:000035">
    <property type="entry name" value="hematopoietic prostaglandin D synthase"/>
    <property type="match status" value="1"/>
</dbReference>
<dbReference type="SFLD" id="SFLDS00019">
    <property type="entry name" value="Glutathione_Transferase_(cytos"/>
    <property type="match status" value="1"/>
</dbReference>
<name>A0A815PDJ8_ADIRI</name>
<dbReference type="Pfam" id="PF02798">
    <property type="entry name" value="GST_N"/>
    <property type="match status" value="1"/>
</dbReference>
<evidence type="ECO:0000256" key="2">
    <source>
        <dbReference type="ARBA" id="ARBA00022679"/>
    </source>
</evidence>
<dbReference type="CDD" id="cd03192">
    <property type="entry name" value="GST_C_Sigma_like"/>
    <property type="match status" value="1"/>
</dbReference>
<evidence type="ECO:0000313" key="7">
    <source>
        <dbReference type="EMBL" id="CAF1141577.1"/>
    </source>
</evidence>
<dbReference type="InterPro" id="IPR004046">
    <property type="entry name" value="GST_C"/>
</dbReference>